<feature type="binding site" evidence="9">
    <location>
        <position position="166"/>
    </location>
    <ligand>
        <name>3-phosphoshikimate</name>
        <dbReference type="ChEBI" id="CHEBI:145989"/>
    </ligand>
</feature>
<evidence type="ECO:0000256" key="6">
    <source>
        <dbReference type="ARBA" id="ARBA00022679"/>
    </source>
</evidence>
<dbReference type="InterPro" id="IPR036968">
    <property type="entry name" value="Enolpyruvate_Tfrase_sf"/>
</dbReference>
<comment type="similarity">
    <text evidence="3 9">Belongs to the EPSP synthase family.</text>
</comment>
<evidence type="ECO:0000256" key="9">
    <source>
        <dbReference type="HAMAP-Rule" id="MF_00210"/>
    </source>
</evidence>
<gene>
    <name evidence="11" type="primary">aroA1</name>
    <name evidence="9" type="synonym">aroA</name>
    <name evidence="11" type="ORF">SPSYN_00196</name>
</gene>
<evidence type="ECO:0000313" key="11">
    <source>
        <dbReference type="EMBL" id="KAF1086477.1"/>
    </source>
</evidence>
<feature type="binding site" evidence="9">
    <location>
        <position position="168"/>
    </location>
    <ligand>
        <name>phosphoenolpyruvate</name>
        <dbReference type="ChEBI" id="CHEBI:58702"/>
    </ligand>
</feature>
<evidence type="ECO:0000256" key="2">
    <source>
        <dbReference type="ARBA" id="ARBA00004811"/>
    </source>
</evidence>
<dbReference type="Pfam" id="PF00275">
    <property type="entry name" value="EPSP_synthase"/>
    <property type="match status" value="1"/>
</dbReference>
<dbReference type="CDD" id="cd01556">
    <property type="entry name" value="EPSP_synthase"/>
    <property type="match status" value="1"/>
</dbReference>
<feature type="binding site" evidence="9">
    <location>
        <position position="314"/>
    </location>
    <ligand>
        <name>3-phosphoshikimate</name>
        <dbReference type="ChEBI" id="CHEBI:145989"/>
    </ligand>
</feature>
<feature type="binding site" evidence="9">
    <location>
        <position position="22"/>
    </location>
    <ligand>
        <name>3-phosphoshikimate</name>
        <dbReference type="ChEBI" id="CHEBI:145989"/>
    </ligand>
</feature>
<feature type="binding site" evidence="9">
    <location>
        <position position="21"/>
    </location>
    <ligand>
        <name>3-phosphoshikimate</name>
        <dbReference type="ChEBI" id="CHEBI:145989"/>
    </ligand>
</feature>
<dbReference type="FunFam" id="3.65.10.10:FF:000006">
    <property type="entry name" value="3-phosphoshikimate 1-carboxyvinyltransferase"/>
    <property type="match status" value="1"/>
</dbReference>
<dbReference type="AlphaFoldDB" id="A0A9D2WRU9"/>
<keyword evidence="12" id="KW-1185">Reference proteome</keyword>
<comment type="caution">
    <text evidence="9">Lacks conserved residue(s) required for the propagation of feature annotation.</text>
</comment>
<dbReference type="PROSITE" id="PS00885">
    <property type="entry name" value="EPSP_SYNTHASE_2"/>
    <property type="match status" value="1"/>
</dbReference>
<evidence type="ECO:0000256" key="5">
    <source>
        <dbReference type="ARBA" id="ARBA00022605"/>
    </source>
</evidence>
<feature type="binding site" evidence="9">
    <location>
        <position position="387"/>
    </location>
    <ligand>
        <name>phosphoenolpyruvate</name>
        <dbReference type="ChEBI" id="CHEBI:58702"/>
    </ligand>
</feature>
<feature type="binding site" evidence="9">
    <location>
        <position position="168"/>
    </location>
    <ligand>
        <name>3-phosphoshikimate</name>
        <dbReference type="ChEBI" id="CHEBI:145989"/>
    </ligand>
</feature>
<dbReference type="PANTHER" id="PTHR21090:SF5">
    <property type="entry name" value="PENTAFUNCTIONAL AROM POLYPEPTIDE"/>
    <property type="match status" value="1"/>
</dbReference>
<feature type="binding site" evidence="9">
    <location>
        <position position="341"/>
    </location>
    <ligand>
        <name>3-phosphoshikimate</name>
        <dbReference type="ChEBI" id="CHEBI:145989"/>
    </ligand>
</feature>
<feature type="binding site" evidence="9">
    <location>
        <position position="345"/>
    </location>
    <ligand>
        <name>phosphoenolpyruvate</name>
        <dbReference type="ChEBI" id="CHEBI:58702"/>
    </ligand>
</feature>
<dbReference type="HAMAP" id="MF_00210">
    <property type="entry name" value="EPSP_synth"/>
    <property type="match status" value="1"/>
</dbReference>
<dbReference type="InterPro" id="IPR023193">
    <property type="entry name" value="EPSP_synthase_CS"/>
</dbReference>
<protein>
    <recommendedName>
        <fullName evidence="9">3-phosphoshikimate 1-carboxyvinyltransferase</fullName>
        <ecNumber evidence="9">2.5.1.19</ecNumber>
    </recommendedName>
    <alternativeName>
        <fullName evidence="9">5-enolpyruvylshikimate-3-phosphate synthase</fullName>
        <shortName evidence="9">EPSP synthase</shortName>
        <shortName evidence="9">EPSPS</shortName>
    </alternativeName>
</protein>
<dbReference type="PANTHER" id="PTHR21090">
    <property type="entry name" value="AROM/DEHYDROQUINATE SYNTHASE"/>
    <property type="match status" value="1"/>
</dbReference>
<keyword evidence="4 9" id="KW-0963">Cytoplasm</keyword>
<keyword evidence="6 9" id="KW-0808">Transferase</keyword>
<dbReference type="GO" id="GO:0009073">
    <property type="term" value="P:aromatic amino acid family biosynthetic process"/>
    <property type="evidence" value="ECO:0007669"/>
    <property type="project" value="UniProtKB-KW"/>
</dbReference>
<dbReference type="FunFam" id="3.65.10.10:FF:000005">
    <property type="entry name" value="3-phosphoshikimate 1-carboxyvinyltransferase"/>
    <property type="match status" value="1"/>
</dbReference>
<dbReference type="Proteomes" id="UP000798488">
    <property type="component" value="Unassembled WGS sequence"/>
</dbReference>
<dbReference type="GO" id="GO:0003866">
    <property type="term" value="F:3-phosphoshikimate 1-carboxyvinyltransferase activity"/>
    <property type="evidence" value="ECO:0007669"/>
    <property type="project" value="UniProtKB-UniRule"/>
</dbReference>
<feature type="binding site" evidence="9">
    <location>
        <position position="93"/>
    </location>
    <ligand>
        <name>phosphoenolpyruvate</name>
        <dbReference type="ChEBI" id="CHEBI:58702"/>
    </ligand>
</feature>
<dbReference type="InterPro" id="IPR013792">
    <property type="entry name" value="RNA3'P_cycl/enolpyr_Trfase_a/b"/>
</dbReference>
<accession>A0A9D2WRU9</accession>
<sequence length="428" mass="45513">MEIAITPVRALRGDLQVPGDKSISHRAVMLGALAEGETEIENFLPGEDCLSTIQVVKSLGVEVHIEKDRVVVRGGGLNALQEPENVLDAGNSGTTMRLMAGILSGCPFFSVLTGDASLRRRPMQRVIKPLSAMGARITSRGGNAYAPMAITGGALCSTTYRSPVASAQVKSAVLLAGLFADGTTTVIEPARSRDHTERMLSYFGARIQVKDKQVSVWGRPKLQGCKVVVPGDISSAVFLLVACAVVPGADLTVRNVGINPTRSGALEVLKEMGANIIIFNERQVSGEPVADIRIRGSRLKGTTINRAIIPYLIDELPALAVAAALAEGETVVRDAAELRYKETDRITTVVKLLSQMGADIIEQEDGFIIRGGRALQGTECESFGDHRLAMAAAVAGLHARGITKIKSAECVNISFPAFFNTLNLLSVQ</sequence>
<feature type="binding site" evidence="9">
    <location>
        <position position="121"/>
    </location>
    <ligand>
        <name>phosphoenolpyruvate</name>
        <dbReference type="ChEBI" id="CHEBI:58702"/>
    </ligand>
</feature>
<comment type="pathway">
    <text evidence="2 9">Metabolic intermediate biosynthesis; chorismate biosynthesis; chorismate from D-erythrose 4-phosphate and phosphoenolpyruvate: step 6/7.</text>
</comment>
<dbReference type="Gene3D" id="3.65.10.10">
    <property type="entry name" value="Enolpyruvate transferase domain"/>
    <property type="match status" value="2"/>
</dbReference>
<evidence type="ECO:0000259" key="10">
    <source>
        <dbReference type="Pfam" id="PF00275"/>
    </source>
</evidence>
<dbReference type="NCBIfam" id="TIGR01356">
    <property type="entry name" value="aroA"/>
    <property type="match status" value="1"/>
</dbReference>
<feature type="binding site" evidence="9">
    <location>
        <position position="26"/>
    </location>
    <ligand>
        <name>3-phosphoshikimate</name>
        <dbReference type="ChEBI" id="CHEBI:145989"/>
    </ligand>
</feature>
<evidence type="ECO:0000256" key="1">
    <source>
        <dbReference type="ARBA" id="ARBA00002174"/>
    </source>
</evidence>
<dbReference type="SUPFAM" id="SSF55205">
    <property type="entry name" value="EPT/RTPC-like"/>
    <property type="match status" value="1"/>
</dbReference>
<dbReference type="PROSITE" id="PS00104">
    <property type="entry name" value="EPSP_SYNTHASE_1"/>
    <property type="match status" value="1"/>
</dbReference>
<dbReference type="RefSeq" id="WP_161820633.1">
    <property type="nucleotide sequence ID" value="NZ_LSRS01000001.1"/>
</dbReference>
<dbReference type="InterPro" id="IPR006264">
    <property type="entry name" value="EPSP_synthase"/>
</dbReference>
<comment type="subcellular location">
    <subcellularLocation>
        <location evidence="9">Cytoplasm</location>
    </subcellularLocation>
</comment>
<feature type="binding site" evidence="9">
    <location>
        <position position="21"/>
    </location>
    <ligand>
        <name>phosphoenolpyruvate</name>
        <dbReference type="ChEBI" id="CHEBI:58702"/>
    </ligand>
</feature>
<reference evidence="11" key="1">
    <citation type="submission" date="2016-02" db="EMBL/GenBank/DDBJ databases">
        <title>Draft Genome Sequence of Sporotomaculum syntrophicum Strain FB, a Syntrophic Benzoate Degrader.</title>
        <authorList>
            <person name="Nobu M.K."/>
            <person name="Narihiro T."/>
            <person name="Qiu Y.-L."/>
            <person name="Ohashi A."/>
            <person name="Liu W.-T."/>
            <person name="Yuji S."/>
        </authorList>
    </citation>
    <scope>NUCLEOTIDE SEQUENCE</scope>
    <source>
        <strain evidence="11">FB</strain>
    </source>
</reference>
<comment type="subunit">
    <text evidence="9">Monomer.</text>
</comment>
<comment type="catalytic activity">
    <reaction evidence="8">
        <text>3-phosphoshikimate + phosphoenolpyruvate = 5-O-(1-carboxyvinyl)-3-phosphoshikimate + phosphate</text>
        <dbReference type="Rhea" id="RHEA:21256"/>
        <dbReference type="ChEBI" id="CHEBI:43474"/>
        <dbReference type="ChEBI" id="CHEBI:57701"/>
        <dbReference type="ChEBI" id="CHEBI:58702"/>
        <dbReference type="ChEBI" id="CHEBI:145989"/>
        <dbReference type="EC" id="2.5.1.19"/>
    </reaction>
    <physiologicalReaction direction="left-to-right" evidence="8">
        <dbReference type="Rhea" id="RHEA:21257"/>
    </physiologicalReaction>
</comment>
<dbReference type="InterPro" id="IPR001986">
    <property type="entry name" value="Enolpyruvate_Tfrase_dom"/>
</dbReference>
<feature type="active site" description="Proton acceptor" evidence="9">
    <location>
        <position position="314"/>
    </location>
</feature>
<dbReference type="PIRSF" id="PIRSF000505">
    <property type="entry name" value="EPSPS"/>
    <property type="match status" value="1"/>
</dbReference>
<evidence type="ECO:0000256" key="4">
    <source>
        <dbReference type="ARBA" id="ARBA00022490"/>
    </source>
</evidence>
<comment type="function">
    <text evidence="1 9">Catalyzes the transfer of the enolpyruvyl moiety of phosphoenolpyruvate (PEP) to the 5-hydroxyl of shikimate-3-phosphate (S3P) to produce enolpyruvyl shikimate-3-phosphate and inorganic phosphate.</text>
</comment>
<dbReference type="EC" id="2.5.1.19" evidence="9"/>
<dbReference type="GO" id="GO:0008652">
    <property type="term" value="P:amino acid biosynthetic process"/>
    <property type="evidence" value="ECO:0007669"/>
    <property type="project" value="UniProtKB-KW"/>
</dbReference>
<evidence type="ECO:0000256" key="7">
    <source>
        <dbReference type="ARBA" id="ARBA00023141"/>
    </source>
</evidence>
<feature type="domain" description="Enolpyruvate transferase" evidence="10">
    <location>
        <begin position="6"/>
        <end position="422"/>
    </location>
</feature>
<evidence type="ECO:0000256" key="8">
    <source>
        <dbReference type="ARBA" id="ARBA00044633"/>
    </source>
</evidence>
<dbReference type="GO" id="GO:0005737">
    <property type="term" value="C:cytoplasm"/>
    <property type="evidence" value="ECO:0007669"/>
    <property type="project" value="UniProtKB-SubCell"/>
</dbReference>
<evidence type="ECO:0000313" key="12">
    <source>
        <dbReference type="Proteomes" id="UP000798488"/>
    </source>
</evidence>
<name>A0A9D2WRU9_9FIRM</name>
<keyword evidence="5 9" id="KW-0028">Amino-acid biosynthesis</keyword>
<dbReference type="EMBL" id="LSRS01000001">
    <property type="protein sequence ID" value="KAF1086477.1"/>
    <property type="molecule type" value="Genomic_DNA"/>
</dbReference>
<evidence type="ECO:0000256" key="3">
    <source>
        <dbReference type="ARBA" id="ARBA00009948"/>
    </source>
</evidence>
<keyword evidence="7 9" id="KW-0057">Aromatic amino acid biosynthesis</keyword>
<proteinExistence type="inferred from homology"/>
<organism evidence="11 12">
    <name type="scientific">Sporotomaculum syntrophicum</name>
    <dbReference type="NCBI Taxonomy" id="182264"/>
    <lineage>
        <taxon>Bacteria</taxon>
        <taxon>Bacillati</taxon>
        <taxon>Bacillota</taxon>
        <taxon>Clostridia</taxon>
        <taxon>Eubacteriales</taxon>
        <taxon>Desulfallaceae</taxon>
        <taxon>Sporotomaculum</taxon>
    </lineage>
</organism>
<comment type="caution">
    <text evidence="11">The sequence shown here is derived from an EMBL/GenBank/DDBJ whole genome shotgun (WGS) entry which is preliminary data.</text>
</comment>
<dbReference type="OrthoDB" id="9809920at2"/>
<dbReference type="GO" id="GO:0009423">
    <property type="term" value="P:chorismate biosynthetic process"/>
    <property type="evidence" value="ECO:0007669"/>
    <property type="project" value="UniProtKB-UniRule"/>
</dbReference>